<protein>
    <submittedName>
        <fullName evidence="1">Terminase small subunit</fullName>
    </submittedName>
</protein>
<name>A0A8S5PSG5_9CAUD</name>
<proteinExistence type="predicted"/>
<dbReference type="EMBL" id="BK015503">
    <property type="protein sequence ID" value="DAE10095.1"/>
    <property type="molecule type" value="Genomic_DNA"/>
</dbReference>
<accession>A0A8S5PSG5</accession>
<evidence type="ECO:0000313" key="1">
    <source>
        <dbReference type="EMBL" id="DAE10095.1"/>
    </source>
</evidence>
<sequence length="125" mass="14426">MSGLTTPKFLGKIGRKEWKRIYKILKDENFDFCEKDAKALESYASCYETWITCEEFLNENGYTFETEKGYIMQRPEVAIGKKANESMRAWAKELGLTPSSRARMGKQINKNIIEDEELEGMIAHG</sequence>
<dbReference type="NCBIfam" id="TIGR01558">
    <property type="entry name" value="sm_term_P27"/>
    <property type="match status" value="1"/>
</dbReference>
<reference evidence="1" key="1">
    <citation type="journal article" date="2021" name="Proc. Natl. Acad. Sci. U.S.A.">
        <title>A Catalog of Tens of Thousands of Viruses from Human Metagenomes Reveals Hidden Associations with Chronic Diseases.</title>
        <authorList>
            <person name="Tisza M.J."/>
            <person name="Buck C.B."/>
        </authorList>
    </citation>
    <scope>NUCLEOTIDE SEQUENCE</scope>
    <source>
        <strain evidence="1">CtGuJ10</strain>
    </source>
</reference>
<dbReference type="Pfam" id="PF05119">
    <property type="entry name" value="Terminase_4"/>
    <property type="match status" value="1"/>
</dbReference>
<dbReference type="InterPro" id="IPR006448">
    <property type="entry name" value="Phage_term_ssu_P27"/>
</dbReference>
<organism evidence="1">
    <name type="scientific">Siphoviridae sp. ctGuJ10</name>
    <dbReference type="NCBI Taxonomy" id="2825418"/>
    <lineage>
        <taxon>Viruses</taxon>
        <taxon>Duplodnaviria</taxon>
        <taxon>Heunggongvirae</taxon>
        <taxon>Uroviricota</taxon>
        <taxon>Caudoviricetes</taxon>
    </lineage>
</organism>